<dbReference type="GO" id="GO:0006515">
    <property type="term" value="P:protein quality control for misfolded or incompletely synthesized proteins"/>
    <property type="evidence" value="ECO:0007669"/>
    <property type="project" value="UniProtKB-UniRule"/>
</dbReference>
<evidence type="ECO:0000256" key="5">
    <source>
        <dbReference type="ARBA" id="ARBA00022801"/>
    </source>
</evidence>
<evidence type="ECO:0000256" key="12">
    <source>
        <dbReference type="PIRSR" id="PIRSR001174-1"/>
    </source>
</evidence>
<protein>
    <recommendedName>
        <fullName evidence="10 11">Lon protease</fullName>
        <ecNumber evidence="10 11">3.4.21.53</ecNumber>
    </recommendedName>
    <alternativeName>
        <fullName evidence="10">ATP-dependent protease La</fullName>
    </alternativeName>
</protein>
<dbReference type="SUPFAM" id="SSF88697">
    <property type="entry name" value="PUA domain-like"/>
    <property type="match status" value="1"/>
</dbReference>
<dbReference type="InterPro" id="IPR004815">
    <property type="entry name" value="Lon_bac/euk-typ"/>
</dbReference>
<dbReference type="SMART" id="SM00382">
    <property type="entry name" value="AAA"/>
    <property type="match status" value="1"/>
</dbReference>
<dbReference type="PROSITE" id="PS51786">
    <property type="entry name" value="LON_PROTEOLYTIC"/>
    <property type="match status" value="1"/>
</dbReference>
<keyword evidence="2 10" id="KW-0963">Cytoplasm</keyword>
<dbReference type="GO" id="GO:0005524">
    <property type="term" value="F:ATP binding"/>
    <property type="evidence" value="ECO:0007669"/>
    <property type="project" value="UniProtKB-UniRule"/>
</dbReference>
<dbReference type="Gene3D" id="1.10.8.60">
    <property type="match status" value="1"/>
</dbReference>
<feature type="active site" evidence="10 12">
    <location>
        <position position="712"/>
    </location>
</feature>
<dbReference type="GO" id="GO:0004252">
    <property type="term" value="F:serine-type endopeptidase activity"/>
    <property type="evidence" value="ECO:0007669"/>
    <property type="project" value="UniProtKB-UniRule"/>
</dbReference>
<dbReference type="GO" id="GO:0004176">
    <property type="term" value="F:ATP-dependent peptidase activity"/>
    <property type="evidence" value="ECO:0007669"/>
    <property type="project" value="UniProtKB-UniRule"/>
</dbReference>
<organism evidence="19 20">
    <name type="scientific">Phaeodactylibacter luteus</name>
    <dbReference type="NCBI Taxonomy" id="1564516"/>
    <lineage>
        <taxon>Bacteria</taxon>
        <taxon>Pseudomonadati</taxon>
        <taxon>Bacteroidota</taxon>
        <taxon>Saprospiria</taxon>
        <taxon>Saprospirales</taxon>
        <taxon>Haliscomenobacteraceae</taxon>
        <taxon>Phaeodactylibacter</taxon>
    </lineage>
</organism>
<dbReference type="PROSITE" id="PS51787">
    <property type="entry name" value="LON_N"/>
    <property type="match status" value="1"/>
</dbReference>
<reference evidence="19 20" key="1">
    <citation type="submission" date="2019-08" db="EMBL/GenBank/DDBJ databases">
        <title>Genome of Phaeodactylibacter luteus.</title>
        <authorList>
            <person name="Bowman J.P."/>
        </authorList>
    </citation>
    <scope>NUCLEOTIDE SEQUENCE [LARGE SCALE GENOMIC DNA]</scope>
    <source>
        <strain evidence="19 20">KCTC 42180</strain>
    </source>
</reference>
<keyword evidence="4 10" id="KW-0547">Nucleotide-binding</keyword>
<dbReference type="RefSeq" id="WP_147165666.1">
    <property type="nucleotide sequence ID" value="NZ_VOOR01000002.1"/>
</dbReference>
<evidence type="ECO:0000259" key="18">
    <source>
        <dbReference type="PROSITE" id="PS51787"/>
    </source>
</evidence>
<dbReference type="Pfam" id="PF00004">
    <property type="entry name" value="AAA"/>
    <property type="match status" value="1"/>
</dbReference>
<dbReference type="InterPro" id="IPR020568">
    <property type="entry name" value="Ribosomal_Su5_D2-typ_SF"/>
</dbReference>
<dbReference type="Gene3D" id="3.30.230.10">
    <property type="match status" value="1"/>
</dbReference>
<evidence type="ECO:0000256" key="10">
    <source>
        <dbReference type="HAMAP-Rule" id="MF_01973"/>
    </source>
</evidence>
<dbReference type="InterPro" id="IPR054594">
    <property type="entry name" value="Lon_lid"/>
</dbReference>
<feature type="domain" description="Lon N-terminal" evidence="18">
    <location>
        <begin position="35"/>
        <end position="233"/>
    </location>
</feature>
<dbReference type="OrthoDB" id="9803599at2"/>
<evidence type="ECO:0000256" key="6">
    <source>
        <dbReference type="ARBA" id="ARBA00022825"/>
    </source>
</evidence>
<comment type="catalytic activity">
    <reaction evidence="9 10 11 14">
        <text>Hydrolysis of proteins in presence of ATP.</text>
        <dbReference type="EC" id="3.4.21.53"/>
    </reaction>
</comment>
<dbReference type="Pfam" id="PF02190">
    <property type="entry name" value="LON_substr_bdg"/>
    <property type="match status" value="1"/>
</dbReference>
<dbReference type="InterPro" id="IPR008268">
    <property type="entry name" value="Peptidase_S16_AS"/>
</dbReference>
<dbReference type="InterPro" id="IPR027543">
    <property type="entry name" value="Lon_bac"/>
</dbReference>
<feature type="binding site" evidence="10 13">
    <location>
        <begin position="386"/>
        <end position="393"/>
    </location>
    <ligand>
        <name>ATP</name>
        <dbReference type="ChEBI" id="CHEBI:30616"/>
    </ligand>
</feature>
<dbReference type="InterPro" id="IPR014721">
    <property type="entry name" value="Ribsml_uS5_D2-typ_fold_subgr"/>
</dbReference>
<comment type="function">
    <text evidence="10">ATP-dependent serine protease that mediates the selective degradation of mutant and abnormal proteins as well as certain short-lived regulatory proteins. Required for cellular homeostasis and for survival from DNA damage and developmental changes induced by stress. Degrades polypeptides processively to yield small peptide fragments that are 5 to 10 amino acids long. Binds to DNA in a double-stranded, site-specific manner.</text>
</comment>
<dbReference type="InterPro" id="IPR046336">
    <property type="entry name" value="Lon_prtase_N_sf"/>
</dbReference>
<dbReference type="CDD" id="cd19500">
    <property type="entry name" value="RecA-like_Lon"/>
    <property type="match status" value="1"/>
</dbReference>
<dbReference type="Gene3D" id="1.20.58.1480">
    <property type="match status" value="1"/>
</dbReference>
<name>A0A5C6S7A9_9BACT</name>
<evidence type="ECO:0000256" key="4">
    <source>
        <dbReference type="ARBA" id="ARBA00022741"/>
    </source>
</evidence>
<evidence type="ECO:0000256" key="8">
    <source>
        <dbReference type="ARBA" id="ARBA00023016"/>
    </source>
</evidence>
<dbReference type="Gene3D" id="3.40.50.300">
    <property type="entry name" value="P-loop containing nucleotide triphosphate hydrolases"/>
    <property type="match status" value="1"/>
</dbReference>
<dbReference type="HAMAP" id="MF_01973">
    <property type="entry name" value="lon_bact"/>
    <property type="match status" value="1"/>
</dbReference>
<dbReference type="PANTHER" id="PTHR43718:SF2">
    <property type="entry name" value="LON PROTEASE HOMOLOG, MITOCHONDRIAL"/>
    <property type="match status" value="1"/>
</dbReference>
<accession>A0A5C6S7A9</accession>
<dbReference type="AlphaFoldDB" id="A0A5C6S7A9"/>
<evidence type="ECO:0000256" key="11">
    <source>
        <dbReference type="PIRNR" id="PIRNR001174"/>
    </source>
</evidence>
<evidence type="ECO:0000256" key="2">
    <source>
        <dbReference type="ARBA" id="ARBA00022490"/>
    </source>
</evidence>
<dbReference type="InterPro" id="IPR003593">
    <property type="entry name" value="AAA+_ATPase"/>
</dbReference>
<feature type="active site" evidence="10 12">
    <location>
        <position position="755"/>
    </location>
</feature>
<dbReference type="InterPro" id="IPR027417">
    <property type="entry name" value="P-loop_NTPase"/>
</dbReference>
<evidence type="ECO:0000256" key="15">
    <source>
        <dbReference type="RuleBase" id="RU000591"/>
    </source>
</evidence>
<dbReference type="GO" id="GO:0034605">
    <property type="term" value="P:cellular response to heat"/>
    <property type="evidence" value="ECO:0007669"/>
    <property type="project" value="UniProtKB-UniRule"/>
</dbReference>
<dbReference type="SUPFAM" id="SSF52540">
    <property type="entry name" value="P-loop containing nucleoside triphosphate hydrolases"/>
    <property type="match status" value="1"/>
</dbReference>
<dbReference type="Pfam" id="PF05362">
    <property type="entry name" value="Lon_C"/>
    <property type="match status" value="1"/>
</dbReference>
<comment type="similarity">
    <text evidence="10 11 14 15">Belongs to the peptidase S16 family.</text>
</comment>
<dbReference type="InterPro" id="IPR015947">
    <property type="entry name" value="PUA-like_sf"/>
</dbReference>
<dbReference type="GO" id="GO:0043565">
    <property type="term" value="F:sequence-specific DNA binding"/>
    <property type="evidence" value="ECO:0007669"/>
    <property type="project" value="UniProtKB-UniRule"/>
</dbReference>
<dbReference type="FunFam" id="1.20.5.5270:FF:000002">
    <property type="entry name" value="Lon protease homolog"/>
    <property type="match status" value="1"/>
</dbReference>
<dbReference type="FunFam" id="3.40.50.300:FF:000021">
    <property type="entry name" value="Lon protease homolog"/>
    <property type="match status" value="1"/>
</dbReference>
<evidence type="ECO:0000256" key="3">
    <source>
        <dbReference type="ARBA" id="ARBA00022670"/>
    </source>
</evidence>
<dbReference type="Gene3D" id="2.30.130.40">
    <property type="entry name" value="LON domain-like"/>
    <property type="match status" value="1"/>
</dbReference>
<dbReference type="Gene3D" id="1.20.5.5270">
    <property type="match status" value="1"/>
</dbReference>
<dbReference type="InterPro" id="IPR027065">
    <property type="entry name" value="Lon_Prtase"/>
</dbReference>
<dbReference type="GO" id="GO:0016887">
    <property type="term" value="F:ATP hydrolysis activity"/>
    <property type="evidence" value="ECO:0007669"/>
    <property type="project" value="UniProtKB-UniRule"/>
</dbReference>
<evidence type="ECO:0000259" key="17">
    <source>
        <dbReference type="PROSITE" id="PS51786"/>
    </source>
</evidence>
<dbReference type="EMBL" id="VOOR01000002">
    <property type="protein sequence ID" value="TXB69534.1"/>
    <property type="molecule type" value="Genomic_DNA"/>
</dbReference>
<comment type="subcellular location">
    <subcellularLocation>
        <location evidence="1 10 11">Cytoplasm</location>
    </subcellularLocation>
</comment>
<dbReference type="InterPro" id="IPR008269">
    <property type="entry name" value="Lon_proteolytic"/>
</dbReference>
<evidence type="ECO:0000256" key="16">
    <source>
        <dbReference type="SAM" id="Coils"/>
    </source>
</evidence>
<dbReference type="SUPFAM" id="SSF54211">
    <property type="entry name" value="Ribosomal protein S5 domain 2-like"/>
    <property type="match status" value="1"/>
</dbReference>
<dbReference type="Pfam" id="PF22667">
    <property type="entry name" value="Lon_lid"/>
    <property type="match status" value="1"/>
</dbReference>
<dbReference type="NCBIfam" id="TIGR00763">
    <property type="entry name" value="lon"/>
    <property type="match status" value="1"/>
</dbReference>
<dbReference type="InterPro" id="IPR003111">
    <property type="entry name" value="Lon_prtase_N"/>
</dbReference>
<comment type="induction">
    <text evidence="10">By heat shock.</text>
</comment>
<dbReference type="InterPro" id="IPR003959">
    <property type="entry name" value="ATPase_AAA_core"/>
</dbReference>
<evidence type="ECO:0000256" key="13">
    <source>
        <dbReference type="PIRSR" id="PIRSR001174-2"/>
    </source>
</evidence>
<dbReference type="PROSITE" id="PS01046">
    <property type="entry name" value="LON_SER"/>
    <property type="match status" value="1"/>
</dbReference>
<evidence type="ECO:0000313" key="19">
    <source>
        <dbReference type="EMBL" id="TXB69534.1"/>
    </source>
</evidence>
<dbReference type="PRINTS" id="PR00830">
    <property type="entry name" value="ENDOLAPTASE"/>
</dbReference>
<evidence type="ECO:0000256" key="7">
    <source>
        <dbReference type="ARBA" id="ARBA00022840"/>
    </source>
</evidence>
<dbReference type="GO" id="GO:0005737">
    <property type="term" value="C:cytoplasm"/>
    <property type="evidence" value="ECO:0007669"/>
    <property type="project" value="UniProtKB-SubCell"/>
</dbReference>
<evidence type="ECO:0000256" key="9">
    <source>
        <dbReference type="ARBA" id="ARBA00050665"/>
    </source>
</evidence>
<keyword evidence="5 10" id="KW-0378">Hydrolase</keyword>
<keyword evidence="7 10" id="KW-0067">ATP-binding</keyword>
<evidence type="ECO:0000256" key="1">
    <source>
        <dbReference type="ARBA" id="ARBA00004496"/>
    </source>
</evidence>
<dbReference type="Proteomes" id="UP000321580">
    <property type="component" value="Unassembled WGS sequence"/>
</dbReference>
<dbReference type="SMART" id="SM00464">
    <property type="entry name" value="LON"/>
    <property type="match status" value="1"/>
</dbReference>
<feature type="coiled-coil region" evidence="16">
    <location>
        <begin position="219"/>
        <end position="287"/>
    </location>
</feature>
<keyword evidence="16" id="KW-0175">Coiled coil</keyword>
<dbReference type="EC" id="3.4.21.53" evidence="10 11"/>
<keyword evidence="6 10" id="KW-0720">Serine protease</keyword>
<gene>
    <name evidence="10 19" type="primary">lon</name>
    <name evidence="19" type="ORF">FRY97_01610</name>
</gene>
<evidence type="ECO:0000313" key="20">
    <source>
        <dbReference type="Proteomes" id="UP000321580"/>
    </source>
</evidence>
<dbReference type="PANTHER" id="PTHR43718">
    <property type="entry name" value="LON PROTEASE"/>
    <property type="match status" value="1"/>
</dbReference>
<keyword evidence="3 10" id="KW-0645">Protease</keyword>
<comment type="caution">
    <text evidence="19">The sequence shown here is derived from an EMBL/GenBank/DDBJ whole genome shotgun (WGS) entry which is preliminary data.</text>
</comment>
<comment type="subunit">
    <text evidence="10 11">Homohexamer. Organized in a ring with a central cavity.</text>
</comment>
<keyword evidence="20" id="KW-1185">Reference proteome</keyword>
<dbReference type="PIRSF" id="PIRSF001174">
    <property type="entry name" value="Lon_proteas"/>
    <property type="match status" value="1"/>
</dbReference>
<feature type="domain" description="Lon proteolytic" evidence="17">
    <location>
        <begin position="622"/>
        <end position="806"/>
    </location>
</feature>
<sequence>MSDELITDQHIIEEVMAETEGKSLQPTETFLPQHLTILPIQQRPVFPGLGMPLAFKGKALINAIKKAVEEQDGYVGLSLSAGPAAKEPGDEDLSEIGTIFQIARIQQHGPELIQVMGRGIARFTKKRAILVKPVLRWEVTPYPEPENVKPDQDLKAYMMAISGEIKSLLQLNPLFKEQVNLVASQLNYDAPGHTMDVISNLLSSETDALQELLETFGLHERAQLLLRLIKEELQIAQIQKRINQQIEEKVNKQQKEFFLREQLKAIKKELGLEKEEGESEIEKLQKRLEGKHLPEEARKTVEEEFEKLRTLNVQSPDFNVTRNYLETIASLPWGQYTEDSRDIRKARKVLDAEHYGLEEVKARILEFLSTVIKRGTVSGSIICLAGPPGVGKTSIGKSVAHALGREFYRFSVGGMRDEAEIKGHRRTYIGAMPGKLIQALKRTGASNPVIMLDEIDKIGSSFQGDPASALLEVLDPEQNGSFVDHYLDLPFDLSNVLFITTANQLETIPAPLLDRMEVIRLAGYITQEKVQIAKRYLLPKQLKEHGFAPKEVSISEKALEKMVNDYAREAGVRNLEQQIKKVIRKAALQLAESGQAALKVTKRNLEEFLGKPVFRSERLYNKATPGVALGLAYTAMGGATLYIEANGIPSASPGFKQTGQLGDVMKESAVIANTYIRSLLGEGRQEGGNSYFESHQVHLHVPAGATPKDGPSAGITMALALYSLATGQPVRDDIAMTGELTLTGKVLPIGGVKEKAIAARRAGIHHLILPEDNRRDFEELPAHIQEGIAVHYADYFEDVLKAAFPA</sequence>
<evidence type="ECO:0000256" key="14">
    <source>
        <dbReference type="PROSITE-ProRule" id="PRU01122"/>
    </source>
</evidence>
<keyword evidence="8 10" id="KW-0346">Stress response</keyword>
<proteinExistence type="evidence at transcript level"/>